<proteinExistence type="evidence at transcript level"/>
<dbReference type="PANTHER" id="PTHR11003:SF291">
    <property type="entry name" value="IP11374P"/>
    <property type="match status" value="1"/>
</dbReference>
<name>C0IRA8_9TREE</name>
<dbReference type="PANTHER" id="PTHR11003">
    <property type="entry name" value="POTASSIUM CHANNEL, SUBFAMILY K"/>
    <property type="match status" value="1"/>
</dbReference>
<dbReference type="Pfam" id="PF07885">
    <property type="entry name" value="Ion_trans_2"/>
    <property type="match status" value="2"/>
</dbReference>
<feature type="transmembrane region" description="Helical" evidence="10">
    <location>
        <begin position="176"/>
        <end position="198"/>
    </location>
</feature>
<feature type="compositionally biased region" description="Basic and acidic residues" evidence="9">
    <location>
        <begin position="483"/>
        <end position="515"/>
    </location>
</feature>
<evidence type="ECO:0000256" key="10">
    <source>
        <dbReference type="SAM" id="Phobius"/>
    </source>
</evidence>
<dbReference type="Gene3D" id="1.10.287.70">
    <property type="match status" value="2"/>
</dbReference>
<feature type="transmembrane region" description="Helical" evidence="10">
    <location>
        <begin position="218"/>
        <end position="236"/>
    </location>
</feature>
<feature type="compositionally biased region" description="Polar residues" evidence="9">
    <location>
        <begin position="1"/>
        <end position="14"/>
    </location>
</feature>
<dbReference type="EMBL" id="EU490501">
    <property type="protein sequence ID" value="ACD13148.1"/>
    <property type="molecule type" value="mRNA"/>
</dbReference>
<evidence type="ECO:0000256" key="5">
    <source>
        <dbReference type="ARBA" id="ARBA00023065"/>
    </source>
</evidence>
<reference evidence="12" key="1">
    <citation type="submission" date="2008-02" db="EMBL/GenBank/DDBJ databases">
        <authorList>
            <person name="Lewis A."/>
            <person name="Goldstein S.A."/>
        </authorList>
    </citation>
    <scope>NUCLEOTIDE SEQUENCE</scope>
    <source>
        <strain evidence="12">JEC21</strain>
    </source>
</reference>
<dbReference type="GO" id="GO:0015271">
    <property type="term" value="F:outward rectifier potassium channel activity"/>
    <property type="evidence" value="ECO:0007669"/>
    <property type="project" value="TreeGrafter"/>
</dbReference>
<keyword evidence="6 10" id="KW-0472">Membrane</keyword>
<dbReference type="AlphaFoldDB" id="C0IRA8"/>
<evidence type="ECO:0000256" key="3">
    <source>
        <dbReference type="ARBA" id="ARBA00022692"/>
    </source>
</evidence>
<feature type="domain" description="Potassium channel" evidence="11">
    <location>
        <begin position="358"/>
        <end position="422"/>
    </location>
</feature>
<dbReference type="InterPro" id="IPR003280">
    <property type="entry name" value="2pore_dom_K_chnl"/>
</dbReference>
<evidence type="ECO:0000313" key="12">
    <source>
        <dbReference type="EMBL" id="ACD13148.1"/>
    </source>
</evidence>
<dbReference type="GO" id="GO:0005886">
    <property type="term" value="C:plasma membrane"/>
    <property type="evidence" value="ECO:0007669"/>
    <property type="project" value="TreeGrafter"/>
</dbReference>
<organism evidence="12">
    <name type="scientific">Cryptococcus deneoformans</name>
    <dbReference type="NCBI Taxonomy" id="40410"/>
    <lineage>
        <taxon>Eukaryota</taxon>
        <taxon>Fungi</taxon>
        <taxon>Dikarya</taxon>
        <taxon>Basidiomycota</taxon>
        <taxon>Agaricomycotina</taxon>
        <taxon>Tremellomycetes</taxon>
        <taxon>Tremellales</taxon>
        <taxon>Cryptococcaceae</taxon>
        <taxon>Cryptococcus</taxon>
        <taxon>Cryptococcus neoformans species complex</taxon>
    </lineage>
</organism>
<evidence type="ECO:0000256" key="7">
    <source>
        <dbReference type="ARBA" id="ARBA00023303"/>
    </source>
</evidence>
<evidence type="ECO:0000256" key="1">
    <source>
        <dbReference type="ARBA" id="ARBA00004141"/>
    </source>
</evidence>
<keyword evidence="4 10" id="KW-1133">Transmembrane helix</keyword>
<dbReference type="GO" id="GO:0030322">
    <property type="term" value="P:stabilization of membrane potential"/>
    <property type="evidence" value="ECO:0007669"/>
    <property type="project" value="TreeGrafter"/>
</dbReference>
<evidence type="ECO:0000256" key="9">
    <source>
        <dbReference type="SAM" id="MobiDB-lite"/>
    </source>
</evidence>
<evidence type="ECO:0000256" key="8">
    <source>
        <dbReference type="RuleBase" id="RU003857"/>
    </source>
</evidence>
<dbReference type="PRINTS" id="PR01333">
    <property type="entry name" value="2POREKCHANEL"/>
</dbReference>
<feature type="transmembrane region" description="Helical" evidence="10">
    <location>
        <begin position="375"/>
        <end position="393"/>
    </location>
</feature>
<feature type="compositionally biased region" description="Basic and acidic residues" evidence="9">
    <location>
        <begin position="522"/>
        <end position="532"/>
    </location>
</feature>
<feature type="domain" description="Potassium channel" evidence="11">
    <location>
        <begin position="226"/>
        <end position="286"/>
    </location>
</feature>
<protein>
    <submittedName>
        <fullName evidence="12">TOK potassium channel</fullName>
    </submittedName>
</protein>
<evidence type="ECO:0000259" key="11">
    <source>
        <dbReference type="Pfam" id="PF07885"/>
    </source>
</evidence>
<feature type="transmembrane region" description="Helical" evidence="10">
    <location>
        <begin position="273"/>
        <end position="296"/>
    </location>
</feature>
<feature type="region of interest" description="Disordered" evidence="9">
    <location>
        <begin position="662"/>
        <end position="692"/>
    </location>
</feature>
<keyword evidence="3 8" id="KW-0812">Transmembrane</keyword>
<dbReference type="OMA" id="EHWTYLQ"/>
<feature type="region of interest" description="Disordered" evidence="9">
    <location>
        <begin position="1"/>
        <end position="23"/>
    </location>
</feature>
<evidence type="ECO:0000256" key="4">
    <source>
        <dbReference type="ARBA" id="ARBA00022989"/>
    </source>
</evidence>
<feature type="transmembrane region" description="Helical" evidence="10">
    <location>
        <begin position="146"/>
        <end position="164"/>
    </location>
</feature>
<comment type="subcellular location">
    <subcellularLocation>
        <location evidence="1">Membrane</location>
        <topology evidence="1">Multi-pass membrane protein</topology>
    </subcellularLocation>
</comment>
<evidence type="ECO:0000256" key="6">
    <source>
        <dbReference type="ARBA" id="ARBA00023136"/>
    </source>
</evidence>
<feature type="transmembrane region" description="Helical" evidence="10">
    <location>
        <begin position="405"/>
        <end position="430"/>
    </location>
</feature>
<comment type="similarity">
    <text evidence="8">Belongs to the two pore domain potassium channel (TC 1.A.1.8) family.</text>
</comment>
<sequence length="807" mass="91048">MGTPSPQHVSSTTTKRSRRQHLPLTRWNVMGQQQNRTAMAENCYVKDTSPRSRRVIKKKYLRSFAKYCPLVSATLAPFSTLMDIPALSQRWYSDNGIIQPDPKASLVLSAVGLALNVVANILLVIRFSSKAPFWVDHSTKWSLYCWLGKTVIAAINLILFGILTRNEAGYQYLEGFWCAIVSFIGSSLISFTLLFHYFLAFGHSKSDNSDMRSEGRRFMLSVTAFVAILAVQSFVFSKIEHWDYVSGIYMSVQTALTIGYGDYVPTTTAGKVLIFPFAVLTISQLGNEIALIIGFIKQRAEERRNKWRQSFEGAMHREANSLRPKAGLTEEMALVYRINSREEMMSQMYDLIWSAMALVVFWVLGATAFSQIEGWTYGNAIYMCMILSLTIGFGDYTPVQPAGRVVFIVYALMAVPIVTSFAVQTITGLLSTVSQRKVNRESFITEQKRSPEAFAPHMDHIDRYHKSYADLRDKVLQGNIGSDGRDDGRENGSDNSKGEHSEVGARAEAEAEAERGGNASNESKRDLQEEGSTKVNIQGAEENGLDETIDQFREMEKEDLEEDTQREKEQSTHPAVAESESGSHFIISKEERQLEVDLLKKLLAKTVSFEVEARQMLLDSMEKSVERTILLADRNVQIRDVRAVRGDDANIVSVWAGEEQAQRNATEKHKNNKSSSILGAEPDKQHHFKGSPSDMLARVSNYRSLFAEILVLGGILQKLEGAELKQFERWRGRPLKKMDGRDGVEGREEDEVMNDEIRKVAHGRVEGNAEDMKAVGKDRWSGLMKDLIKRQMRKMTHKDGWDKKDMV</sequence>
<accession>C0IRA8</accession>
<evidence type="ECO:0000256" key="2">
    <source>
        <dbReference type="ARBA" id="ARBA00022448"/>
    </source>
</evidence>
<dbReference type="SUPFAM" id="SSF81324">
    <property type="entry name" value="Voltage-gated potassium channels"/>
    <property type="match status" value="2"/>
</dbReference>
<dbReference type="InterPro" id="IPR013099">
    <property type="entry name" value="K_chnl_dom"/>
</dbReference>
<keyword evidence="5 8" id="KW-0406">Ion transport</keyword>
<dbReference type="GO" id="GO:0022841">
    <property type="term" value="F:potassium ion leak channel activity"/>
    <property type="evidence" value="ECO:0007669"/>
    <property type="project" value="TreeGrafter"/>
</dbReference>
<feature type="region of interest" description="Disordered" evidence="9">
    <location>
        <begin position="477"/>
        <end position="582"/>
    </location>
</feature>
<keyword evidence="7 8" id="KW-0407">Ion channel</keyword>
<feature type="transmembrane region" description="Helical" evidence="10">
    <location>
        <begin position="104"/>
        <end position="125"/>
    </location>
</feature>
<keyword evidence="2 8" id="KW-0813">Transport</keyword>
<feature type="transmembrane region" description="Helical" evidence="10">
    <location>
        <begin position="351"/>
        <end position="369"/>
    </location>
</feature>
<feature type="transmembrane region" description="Helical" evidence="10">
    <location>
        <begin position="64"/>
        <end position="84"/>
    </location>
</feature>